<feature type="region of interest" description="Disordered" evidence="1">
    <location>
        <begin position="444"/>
        <end position="480"/>
    </location>
</feature>
<reference evidence="3 4" key="1">
    <citation type="submission" date="2017-12" db="EMBL/GenBank/DDBJ databases">
        <title>Sequencing, de novo assembly and annotation of complete genome of a new Thraustochytrid species, strain FCC1311.</title>
        <authorList>
            <person name="Sedici K."/>
            <person name="Godart F."/>
            <person name="Aiese Cigliano R."/>
            <person name="Sanseverino W."/>
            <person name="Barakat M."/>
            <person name="Ortet P."/>
            <person name="Marechal E."/>
            <person name="Cagnac O."/>
            <person name="Amato A."/>
        </authorList>
    </citation>
    <scope>NUCLEOTIDE SEQUENCE [LARGE SCALE GENOMIC DNA]</scope>
</reference>
<dbReference type="GO" id="GO:0005849">
    <property type="term" value="C:mRNA cleavage factor complex"/>
    <property type="evidence" value="ECO:0007669"/>
    <property type="project" value="TreeGrafter"/>
</dbReference>
<evidence type="ECO:0000313" key="4">
    <source>
        <dbReference type="Proteomes" id="UP000241890"/>
    </source>
</evidence>
<evidence type="ECO:0000259" key="2">
    <source>
        <dbReference type="PROSITE" id="PS51391"/>
    </source>
</evidence>
<feature type="region of interest" description="Disordered" evidence="1">
    <location>
        <begin position="155"/>
        <end position="201"/>
    </location>
</feature>
<dbReference type="GO" id="GO:0000993">
    <property type="term" value="F:RNA polymerase II complex binding"/>
    <property type="evidence" value="ECO:0007669"/>
    <property type="project" value="InterPro"/>
</dbReference>
<dbReference type="OrthoDB" id="343582at2759"/>
<dbReference type="SMART" id="SM00582">
    <property type="entry name" value="RPR"/>
    <property type="match status" value="1"/>
</dbReference>
<dbReference type="PANTHER" id="PTHR15921:SF3">
    <property type="entry name" value="PRE-MRNA CLEAVAGE COMPLEX 2 PROTEIN PCF11"/>
    <property type="match status" value="1"/>
</dbReference>
<dbReference type="GO" id="GO:0003729">
    <property type="term" value="F:mRNA binding"/>
    <property type="evidence" value="ECO:0007669"/>
    <property type="project" value="InterPro"/>
</dbReference>
<keyword evidence="4" id="KW-1185">Reference proteome</keyword>
<organism evidence="3 4">
    <name type="scientific">Hondaea fermentalgiana</name>
    <dbReference type="NCBI Taxonomy" id="2315210"/>
    <lineage>
        <taxon>Eukaryota</taxon>
        <taxon>Sar</taxon>
        <taxon>Stramenopiles</taxon>
        <taxon>Bigyra</taxon>
        <taxon>Labyrinthulomycetes</taxon>
        <taxon>Thraustochytrida</taxon>
        <taxon>Thraustochytriidae</taxon>
        <taxon>Hondaea</taxon>
    </lineage>
</organism>
<accession>A0A2R5G7R2</accession>
<feature type="domain" description="CID" evidence="2">
    <location>
        <begin position="3"/>
        <end position="144"/>
    </location>
</feature>
<dbReference type="PROSITE" id="PS51391">
    <property type="entry name" value="CID"/>
    <property type="match status" value="1"/>
</dbReference>
<dbReference type="InParanoid" id="A0A2R5G7R2"/>
<dbReference type="Pfam" id="PF23228">
    <property type="entry name" value="zf_PCFS4"/>
    <property type="match status" value="1"/>
</dbReference>
<name>A0A2R5G7R2_9STRA</name>
<dbReference type="CDD" id="cd16982">
    <property type="entry name" value="CID_Pcf11"/>
    <property type="match status" value="1"/>
</dbReference>
<dbReference type="EMBL" id="BEYU01000020">
    <property type="protein sequence ID" value="GBG26369.1"/>
    <property type="molecule type" value="Genomic_DNA"/>
</dbReference>
<dbReference type="GO" id="GO:0005737">
    <property type="term" value="C:cytoplasm"/>
    <property type="evidence" value="ECO:0007669"/>
    <property type="project" value="TreeGrafter"/>
</dbReference>
<feature type="region of interest" description="Disordered" evidence="1">
    <location>
        <begin position="529"/>
        <end position="553"/>
    </location>
</feature>
<comment type="caution">
    <text evidence="3">The sequence shown here is derived from an EMBL/GenBank/DDBJ whole genome shotgun (WGS) entry which is preliminary data.</text>
</comment>
<evidence type="ECO:0000256" key="1">
    <source>
        <dbReference type="SAM" id="MobiDB-lite"/>
    </source>
</evidence>
<dbReference type="AlphaFoldDB" id="A0A2R5G7R2"/>
<dbReference type="InterPro" id="IPR008942">
    <property type="entry name" value="ENTH_VHS"/>
</dbReference>
<dbReference type="InterPro" id="IPR047415">
    <property type="entry name" value="Pcf11_CID"/>
</dbReference>
<sequence length="553" mass="60324">MTDANSRIADYVNRIRVMGSHPDKITINTLTMVAGDVKKGSVSGVEPSDIVGAIEARLLRAPPREKMPAMYLMDSIMYNVRDPYPKLFSRGLPNLFMDTFRSLDDAGKNQLRKLLNAWPDRRPDQGALPPKVLGDIFAKIDRRFDVDDFVRRQEDKFPEWKQQAPSAAPAPGPYGHAPPPHGQPYGGGHGSAGHADTSAMPTPLNTSVTQEQYDQLLVERATTILSDLQNSLGVPNEERIQLNDLPERPELWQQVYDRARAELSAAGISVYSGAAASMRVAPTYVAGSQPSAFQPHGELHYGQGSIPGHAAAASSHASTGYSGGYAQPPRTPPAAPSPKPRPSWDMESLRDTSQAVQVAATLYQMCQSDGQHVDPVSGLRFTDPSRLQAYQAQRSELEKEIVASRKPPSANKMLRRAWFNAPDLWRQVAPQELRVEQSGFDVTDDDDVDLADASGAGAGESTLNRQTSNLSLGGEAGVPIDDSQTHCALTGEELEKTFDDESGQWVYKGTIRDPEGRIVIASAYYEQQAKKRQRSESAADASTPATKQAKHDV</sequence>
<dbReference type="Proteomes" id="UP000241890">
    <property type="component" value="Unassembled WGS sequence"/>
</dbReference>
<feature type="compositionally biased region" description="Pro residues" evidence="1">
    <location>
        <begin position="168"/>
        <end position="182"/>
    </location>
</feature>
<dbReference type="InterPro" id="IPR057242">
    <property type="entry name" value="PCFS4-like"/>
</dbReference>
<protein>
    <submittedName>
        <fullName evidence="3">Polyadenylation and cleavage factor-like 4</fullName>
    </submittedName>
</protein>
<dbReference type="PANTHER" id="PTHR15921">
    <property type="entry name" value="PRE-MRNA CLEAVAGE COMPLEX II"/>
    <property type="match status" value="1"/>
</dbReference>
<dbReference type="Pfam" id="PF04818">
    <property type="entry name" value="CID"/>
    <property type="match status" value="1"/>
</dbReference>
<feature type="compositionally biased region" description="Pro residues" evidence="1">
    <location>
        <begin position="329"/>
        <end position="341"/>
    </location>
</feature>
<dbReference type="GO" id="GO:0031124">
    <property type="term" value="P:mRNA 3'-end processing"/>
    <property type="evidence" value="ECO:0007669"/>
    <property type="project" value="InterPro"/>
</dbReference>
<feature type="region of interest" description="Disordered" evidence="1">
    <location>
        <begin position="295"/>
        <end position="351"/>
    </location>
</feature>
<dbReference type="SUPFAM" id="SSF48464">
    <property type="entry name" value="ENTH/VHS domain"/>
    <property type="match status" value="1"/>
</dbReference>
<dbReference type="Gene3D" id="1.25.40.90">
    <property type="match status" value="1"/>
</dbReference>
<proteinExistence type="predicted"/>
<gene>
    <name evidence="3" type="ORF">FCC1311_025902</name>
</gene>
<dbReference type="InterPro" id="IPR006569">
    <property type="entry name" value="CID_dom"/>
</dbReference>
<dbReference type="InterPro" id="IPR045154">
    <property type="entry name" value="PCF11-like"/>
</dbReference>
<feature type="compositionally biased region" description="Polar residues" evidence="1">
    <location>
        <begin position="461"/>
        <end position="471"/>
    </location>
</feature>
<evidence type="ECO:0000313" key="3">
    <source>
        <dbReference type="EMBL" id="GBG26369.1"/>
    </source>
</evidence>
<dbReference type="GO" id="GO:0006369">
    <property type="term" value="P:termination of RNA polymerase II transcription"/>
    <property type="evidence" value="ECO:0007669"/>
    <property type="project" value="InterPro"/>
</dbReference>
<feature type="compositionally biased region" description="Low complexity" evidence="1">
    <location>
        <begin position="308"/>
        <end position="328"/>
    </location>
</feature>